<dbReference type="EMBL" id="CP119317">
    <property type="protein sequence ID" value="WEK53938.1"/>
    <property type="molecule type" value="Genomic_DNA"/>
</dbReference>
<accession>A0AA95EV35</accession>
<gene>
    <name evidence="2" type="ORF">P0Y55_15435</name>
</gene>
<protein>
    <submittedName>
        <fullName evidence="2">DUF5693 family protein</fullName>
    </submittedName>
</protein>
<keyword evidence="1" id="KW-1133">Transmembrane helix</keyword>
<reference evidence="2" key="1">
    <citation type="submission" date="2023-03" db="EMBL/GenBank/DDBJ databases">
        <title>Andean soil-derived lignocellulolytic bacterial consortium as a source of novel taxa and putative plastic-active enzymes.</title>
        <authorList>
            <person name="Diaz-Garcia L."/>
            <person name="Chuvochina M."/>
            <person name="Feuerriegel G."/>
            <person name="Bunk B."/>
            <person name="Sproer C."/>
            <person name="Streit W.R."/>
            <person name="Rodriguez L.M."/>
            <person name="Overmann J."/>
            <person name="Jimenez D.J."/>
        </authorList>
    </citation>
    <scope>NUCLEOTIDE SEQUENCE</scope>
    <source>
        <strain evidence="2">MAG 2441</strain>
    </source>
</reference>
<feature type="transmembrane region" description="Helical" evidence="1">
    <location>
        <begin position="397"/>
        <end position="423"/>
    </location>
</feature>
<feature type="transmembrane region" description="Helical" evidence="1">
    <location>
        <begin position="629"/>
        <end position="648"/>
    </location>
</feature>
<feature type="transmembrane region" description="Helical" evidence="1">
    <location>
        <begin position="550"/>
        <end position="574"/>
    </location>
</feature>
<keyword evidence="1" id="KW-0472">Membrane</keyword>
<keyword evidence="1" id="KW-0812">Transmembrane</keyword>
<feature type="transmembrane region" description="Helical" evidence="1">
    <location>
        <begin position="443"/>
        <end position="461"/>
    </location>
</feature>
<evidence type="ECO:0000313" key="3">
    <source>
        <dbReference type="Proteomes" id="UP001178662"/>
    </source>
</evidence>
<feature type="transmembrane region" description="Helical" evidence="1">
    <location>
        <begin position="660"/>
        <end position="680"/>
    </location>
</feature>
<sequence length="694" mass="76719">MSQWLSGWDKRLSRWLWWVVIVGVIAALPVMYARAETEASDKEVAIVIDYRDLEQVSSTQLYPQQFVQEQLDKLKEAGANSAAVFESTLEELVWAGEINVYNATNGSMLTGKVSPPEDNRTYVVFNNPAHESILRPIIEWAFTYHGADIKDWSVDGYHGLSLGMAYEDAMIRPMQPNPIAMKALKEQGFNVIPRLSNRFEPFDAEEVAHWVKSFEELGVTWVLFDGDAVTGFNEKVTDLDEPEESDGIVGTGQDGVRIFADLLQERGIGITIFENMKVQQKGINKLAKLINYEAIRGHSIGESEMSMLKEDVLEDRLVLAVKDRNIRLLYLNMIAGRDTVRGKVYHPVDKIVEVLAGDEDKGSVGVVKQLEDFGYKVGNPHSFDITTVPQEKVLRGLAMLGAIALVALMIGLFIPVLTTISFVVGAVGAAGLYVLRPFIMEQALALFVGIAAPTVAVVFLVKKLNELRASSEMSVGKRLWGTALLFVRTTVLSLLAVPFIVALLNDITYNLVIQQFRGVSALHLIPIGLVAIYVLLYGSGQSPVGNAKRILAMPINVLWIVAIGIAGAAGYYYLSRTGNAGQVSGLELQFRSMLENLFGVRPRTKEFLLGHPLFIAGIFLALRYRWSMALIIAGTIAQLSMVDTFAHIHTPVILSGIRVLLGLGLGVIISIIVIVVWQLAEKLWRRILLRRSEA</sequence>
<feature type="transmembrane region" description="Helical" evidence="1">
    <location>
        <begin position="607"/>
        <end position="622"/>
    </location>
</feature>
<feature type="transmembrane region" description="Helical" evidence="1">
    <location>
        <begin position="15"/>
        <end position="33"/>
    </location>
</feature>
<evidence type="ECO:0000313" key="2">
    <source>
        <dbReference type="EMBL" id="WEK53938.1"/>
    </source>
</evidence>
<dbReference type="AlphaFoldDB" id="A0AA95EV35"/>
<organism evidence="2 3">
    <name type="scientific">Candidatus Cohnella colombiensis</name>
    <dbReference type="NCBI Taxonomy" id="3121368"/>
    <lineage>
        <taxon>Bacteria</taxon>
        <taxon>Bacillati</taxon>
        <taxon>Bacillota</taxon>
        <taxon>Bacilli</taxon>
        <taxon>Bacillales</taxon>
        <taxon>Paenibacillaceae</taxon>
        <taxon>Cohnella</taxon>
    </lineage>
</organism>
<feature type="transmembrane region" description="Helical" evidence="1">
    <location>
        <begin position="516"/>
        <end position="538"/>
    </location>
</feature>
<dbReference type="Proteomes" id="UP001178662">
    <property type="component" value="Chromosome"/>
</dbReference>
<evidence type="ECO:0000256" key="1">
    <source>
        <dbReference type="SAM" id="Phobius"/>
    </source>
</evidence>
<dbReference type="InterPro" id="IPR043748">
    <property type="entry name" value="DUF5693"/>
</dbReference>
<proteinExistence type="predicted"/>
<name>A0AA95EV35_9BACL</name>
<keyword evidence="3" id="KW-1185">Reference proteome</keyword>
<dbReference type="Pfam" id="PF18949">
    <property type="entry name" value="DUF5693"/>
    <property type="match status" value="1"/>
</dbReference>
<feature type="transmembrane region" description="Helical" evidence="1">
    <location>
        <begin position="482"/>
        <end position="504"/>
    </location>
</feature>